<protein>
    <submittedName>
        <fullName evidence="2">Uncharacterized protein</fullName>
    </submittedName>
</protein>
<dbReference type="Proteomes" id="UP001419268">
    <property type="component" value="Unassembled WGS sequence"/>
</dbReference>
<name>A0AAP0PGS4_9MAGN</name>
<evidence type="ECO:0000256" key="1">
    <source>
        <dbReference type="SAM" id="MobiDB-lite"/>
    </source>
</evidence>
<feature type="compositionally biased region" description="Low complexity" evidence="1">
    <location>
        <begin position="197"/>
        <end position="210"/>
    </location>
</feature>
<comment type="caution">
    <text evidence="2">The sequence shown here is derived from an EMBL/GenBank/DDBJ whole genome shotgun (WGS) entry which is preliminary data.</text>
</comment>
<proteinExistence type="predicted"/>
<reference evidence="2 3" key="1">
    <citation type="submission" date="2024-01" db="EMBL/GenBank/DDBJ databases">
        <title>Genome assemblies of Stephania.</title>
        <authorList>
            <person name="Yang L."/>
        </authorList>
    </citation>
    <scope>NUCLEOTIDE SEQUENCE [LARGE SCALE GENOMIC DNA]</scope>
    <source>
        <strain evidence="2">JXDWG</strain>
        <tissue evidence="2">Leaf</tissue>
    </source>
</reference>
<evidence type="ECO:0000313" key="2">
    <source>
        <dbReference type="EMBL" id="KAK9140291.1"/>
    </source>
</evidence>
<organism evidence="2 3">
    <name type="scientific">Stephania cephalantha</name>
    <dbReference type="NCBI Taxonomy" id="152367"/>
    <lineage>
        <taxon>Eukaryota</taxon>
        <taxon>Viridiplantae</taxon>
        <taxon>Streptophyta</taxon>
        <taxon>Embryophyta</taxon>
        <taxon>Tracheophyta</taxon>
        <taxon>Spermatophyta</taxon>
        <taxon>Magnoliopsida</taxon>
        <taxon>Ranunculales</taxon>
        <taxon>Menispermaceae</taxon>
        <taxon>Menispermoideae</taxon>
        <taxon>Cissampelideae</taxon>
        <taxon>Stephania</taxon>
    </lineage>
</organism>
<sequence>MALARLKVWLVRRPLEVKRIVVPRTASVLARELKPLLIGNLWNLDENLRTLMRVPGHSHNLLHRIQAKKIGNRVLRKGILLKKKLEKSLDQKMEMMIVTKMRKGRVKRKKKKKNKKGRVKRRIYASKWSKKEDHVIRALVVRLKVPHQGTCLSKGQQRVKRAVDVVVAWKALSPSEGDRAFALKMADHVLKHLTANGASSPSGTPTSGATESQRPSNPGDGASLRRKKKEPATSKRPAKNFNR</sequence>
<keyword evidence="3" id="KW-1185">Reference proteome</keyword>
<accession>A0AAP0PGS4</accession>
<dbReference type="AlphaFoldDB" id="A0AAP0PGS4"/>
<evidence type="ECO:0000313" key="3">
    <source>
        <dbReference type="Proteomes" id="UP001419268"/>
    </source>
</evidence>
<dbReference type="EMBL" id="JBBNAG010000004">
    <property type="protein sequence ID" value="KAK9140291.1"/>
    <property type="molecule type" value="Genomic_DNA"/>
</dbReference>
<feature type="region of interest" description="Disordered" evidence="1">
    <location>
        <begin position="195"/>
        <end position="243"/>
    </location>
</feature>
<gene>
    <name evidence="2" type="ORF">Scep_009972</name>
</gene>